<evidence type="ECO:0000313" key="2">
    <source>
        <dbReference type="Proteomes" id="UP001138540"/>
    </source>
</evidence>
<dbReference type="Pfam" id="PF10003">
    <property type="entry name" value="DUF2244"/>
    <property type="match status" value="1"/>
</dbReference>
<sequence length="73" mass="8094">MTGRVRHRDSAGRSADYPACWVRLATEGRSAAELRLLLRCREGVIEFGRCLSLDEKREVAPLVARALAAARGR</sequence>
<name>A0ABR6NFA9_9SPHN</name>
<gene>
    <name evidence="1" type="ORF">HNP60_001735</name>
</gene>
<reference evidence="1 2" key="1">
    <citation type="submission" date="2020-08" db="EMBL/GenBank/DDBJ databases">
        <title>Exploring microbial biodiversity for novel pathways involved in the catabolism of aromatic compounds derived from lignin.</title>
        <authorList>
            <person name="Elkins J."/>
        </authorList>
    </citation>
    <scope>NUCLEOTIDE SEQUENCE [LARGE SCALE GENOMIC DNA]</scope>
    <source>
        <strain evidence="1 2">B1D3A</strain>
    </source>
</reference>
<proteinExistence type="predicted"/>
<comment type="caution">
    <text evidence="1">The sequence shown here is derived from an EMBL/GenBank/DDBJ whole genome shotgun (WGS) entry which is preliminary data.</text>
</comment>
<dbReference type="RefSeq" id="WP_338056700.1">
    <property type="nucleotide sequence ID" value="NZ_JACHKA010000001.1"/>
</dbReference>
<dbReference type="Proteomes" id="UP001138540">
    <property type="component" value="Unassembled WGS sequence"/>
</dbReference>
<protein>
    <submittedName>
        <fullName evidence="1">Membrane protein</fullName>
    </submittedName>
</protein>
<evidence type="ECO:0000313" key="1">
    <source>
        <dbReference type="EMBL" id="MBB5985761.1"/>
    </source>
</evidence>
<dbReference type="EMBL" id="JACHKA010000001">
    <property type="protein sequence ID" value="MBB5985761.1"/>
    <property type="molecule type" value="Genomic_DNA"/>
</dbReference>
<organism evidence="1 2">
    <name type="scientific">Sphingobium lignivorans</name>
    <dbReference type="NCBI Taxonomy" id="2735886"/>
    <lineage>
        <taxon>Bacteria</taxon>
        <taxon>Pseudomonadati</taxon>
        <taxon>Pseudomonadota</taxon>
        <taxon>Alphaproteobacteria</taxon>
        <taxon>Sphingomonadales</taxon>
        <taxon>Sphingomonadaceae</taxon>
        <taxon>Sphingobium</taxon>
    </lineage>
</organism>
<accession>A0ABR6NFA9</accession>
<keyword evidence="2" id="KW-1185">Reference proteome</keyword>
<dbReference type="InterPro" id="IPR019253">
    <property type="entry name" value="DUF2244_TM"/>
</dbReference>